<dbReference type="InterPro" id="IPR032675">
    <property type="entry name" value="LRR_dom_sf"/>
</dbReference>
<reference evidence="1" key="1">
    <citation type="submission" date="2015-06" db="UniProtKB">
        <authorList>
            <consortium name="EnsemblPlants"/>
        </authorList>
    </citation>
    <scope>IDENTIFICATION</scope>
</reference>
<dbReference type="EnsemblPlants" id="EMT17615">
    <property type="protein sequence ID" value="EMT17615"/>
    <property type="gene ID" value="F775_43447"/>
</dbReference>
<sequence>MEILEKRMDAAEQQIKELREDLNRRFEQLVEMIRKGVPLLPMKEIHLKKRKMFIKQEGETDKRFVKKKVKRWLIDACPRLADLTLEACATVTTLCLLGNRRLRKLAIRCCHNLAVVAVNGKLDSLEYRGAVPDASLLSLRRADRSSFTSCSIDICGEEVSSAEELAKLGEFLQRVASINHLHLRSARLGSGIQLGAMAKLPAFTNLVHLELTGRLAHEDSDAAIPALSRILRHAPSLEVLSLAFDTGPGDEELRATRESWEDCKVGELTNAHQLRYNEDELLLPTPTVTIRCLTKRVREINLVHYQGGRAQRTLVKFLLRDAPVLAKLYCGFAPGPLSIQTKLRYEIQGWAMNRPKNCIFD</sequence>
<dbReference type="PANTHER" id="PTHR31900">
    <property type="entry name" value="F-BOX/RNI SUPERFAMILY PROTEIN-RELATED"/>
    <property type="match status" value="1"/>
</dbReference>
<evidence type="ECO:0000313" key="1">
    <source>
        <dbReference type="EnsemblPlants" id="EMT17615"/>
    </source>
</evidence>
<dbReference type="InterPro" id="IPR050232">
    <property type="entry name" value="FBL13/AtMIF1-like"/>
</dbReference>
<organism evidence="1">
    <name type="scientific">Aegilops tauschii</name>
    <name type="common">Tausch's goatgrass</name>
    <name type="synonym">Aegilops squarrosa</name>
    <dbReference type="NCBI Taxonomy" id="37682"/>
    <lineage>
        <taxon>Eukaryota</taxon>
        <taxon>Viridiplantae</taxon>
        <taxon>Streptophyta</taxon>
        <taxon>Embryophyta</taxon>
        <taxon>Tracheophyta</taxon>
        <taxon>Spermatophyta</taxon>
        <taxon>Magnoliopsida</taxon>
        <taxon>Liliopsida</taxon>
        <taxon>Poales</taxon>
        <taxon>Poaceae</taxon>
        <taxon>BOP clade</taxon>
        <taxon>Pooideae</taxon>
        <taxon>Triticodae</taxon>
        <taxon>Triticeae</taxon>
        <taxon>Triticinae</taxon>
        <taxon>Aegilops</taxon>
    </lineage>
</organism>
<name>R7WD04_AEGTA</name>
<dbReference type="PANTHER" id="PTHR31900:SF30">
    <property type="entry name" value="SUPERFAMILY PROTEIN, PUTATIVE-RELATED"/>
    <property type="match status" value="1"/>
</dbReference>
<dbReference type="Gene3D" id="3.80.10.10">
    <property type="entry name" value="Ribonuclease Inhibitor"/>
    <property type="match status" value="1"/>
</dbReference>
<accession>R7WD04</accession>
<protein>
    <recommendedName>
        <fullName evidence="2">FBD domain-containing protein</fullName>
    </recommendedName>
</protein>
<evidence type="ECO:0008006" key="2">
    <source>
        <dbReference type="Google" id="ProtNLM"/>
    </source>
</evidence>
<proteinExistence type="predicted"/>
<dbReference type="AlphaFoldDB" id="R7WD04"/>
<dbReference type="SUPFAM" id="SSF52047">
    <property type="entry name" value="RNI-like"/>
    <property type="match status" value="1"/>
</dbReference>